<accession>A0A1R1EEN1</accession>
<dbReference type="InterPro" id="IPR053967">
    <property type="entry name" value="LlgE_F_G-like_D1"/>
</dbReference>
<evidence type="ECO:0000259" key="4">
    <source>
        <dbReference type="Pfam" id="PF22692"/>
    </source>
</evidence>
<dbReference type="EMBL" id="MRTP01000012">
    <property type="protein sequence ID" value="OMF50212.1"/>
    <property type="molecule type" value="Genomic_DNA"/>
</dbReference>
<dbReference type="PANTHER" id="PTHR30435">
    <property type="entry name" value="FLAGELLAR PROTEIN"/>
    <property type="match status" value="1"/>
</dbReference>
<reference evidence="5 6" key="1">
    <citation type="submission" date="2016-11" db="EMBL/GenBank/DDBJ databases">
        <title>Paenibacillus species isolates.</title>
        <authorList>
            <person name="Beno S.M."/>
        </authorList>
    </citation>
    <scope>NUCLEOTIDE SEQUENCE [LARGE SCALE GENOMIC DNA]</scope>
    <source>
        <strain evidence="5 6">FSL R5-0378</strain>
    </source>
</reference>
<dbReference type="RefSeq" id="WP_076174652.1">
    <property type="nucleotide sequence ID" value="NZ_MRTP01000012.1"/>
</dbReference>
<dbReference type="AlphaFoldDB" id="A0A1R1EEN1"/>
<dbReference type="Pfam" id="PF06429">
    <property type="entry name" value="Flg_bbr_C"/>
    <property type="match status" value="1"/>
</dbReference>
<dbReference type="Proteomes" id="UP000187172">
    <property type="component" value="Unassembled WGS sequence"/>
</dbReference>
<evidence type="ECO:0000313" key="6">
    <source>
        <dbReference type="Proteomes" id="UP000187172"/>
    </source>
</evidence>
<dbReference type="SUPFAM" id="SSF117143">
    <property type="entry name" value="Flagellar hook protein flgE"/>
    <property type="match status" value="1"/>
</dbReference>
<keyword evidence="5" id="KW-0282">Flagellum</keyword>
<feature type="domain" description="Flagellar basal-body/hook protein C-terminal" evidence="3">
    <location>
        <begin position="244"/>
        <end position="288"/>
    </location>
</feature>
<evidence type="ECO:0000259" key="3">
    <source>
        <dbReference type="Pfam" id="PF06429"/>
    </source>
</evidence>
<dbReference type="InterPro" id="IPR037925">
    <property type="entry name" value="FlgE/F/G-like"/>
</dbReference>
<keyword evidence="6" id="KW-1185">Reference proteome</keyword>
<proteinExistence type="inferred from homology"/>
<feature type="domain" description="Flagellar hook protein FlgE/F/G-like D1" evidence="4">
    <location>
        <begin position="131"/>
        <end position="191"/>
    </location>
</feature>
<dbReference type="GO" id="GO:0071978">
    <property type="term" value="P:bacterial-type flagellum-dependent swarming motility"/>
    <property type="evidence" value="ECO:0007669"/>
    <property type="project" value="TreeGrafter"/>
</dbReference>
<dbReference type="InterPro" id="IPR001444">
    <property type="entry name" value="Flag_bb_rod_N"/>
</dbReference>
<dbReference type="GO" id="GO:0009288">
    <property type="term" value="C:bacterial-type flagellum"/>
    <property type="evidence" value="ECO:0007669"/>
    <property type="project" value="TreeGrafter"/>
</dbReference>
<evidence type="ECO:0000313" key="5">
    <source>
        <dbReference type="EMBL" id="OMF50212.1"/>
    </source>
</evidence>
<evidence type="ECO:0000256" key="1">
    <source>
        <dbReference type="ARBA" id="ARBA00009677"/>
    </source>
</evidence>
<comment type="similarity">
    <text evidence="1">Belongs to the flagella basal body rod proteins family.</text>
</comment>
<comment type="caution">
    <text evidence="5">The sequence shown here is derived from an EMBL/GenBank/DDBJ whole genome shotgun (WGS) entry which is preliminary data.</text>
</comment>
<sequence>MLRGLYTAAAGMMTQQSRHDTDVQNIANINTPGYKQVNSVSRSFPEVLISMIGGGAENPNPRLGKLNTGVFAEESLSMYQQGVITESEKPTDFALVSDIEVTDPATGQNIPFDQSGKYIDPDGKVTYKPEAYFTVRNADGEIGYTKDGSFQVTPDGLLLTSAGYQVLDANNRPIRLTGSVDSLKVNEQGFILNPATGAPGTRLGIAVVGQPGQMVRTGDGLFKVDDTAAAGVRALGNADRVEVRQHYLEQSNVDSSAAVVDMNTALRAYEANQKVVQFYDKSLDKAVNEVGKV</sequence>
<organism evidence="5 6">
    <name type="scientific">Paenibacillus rhizosphaerae</name>
    <dbReference type="NCBI Taxonomy" id="297318"/>
    <lineage>
        <taxon>Bacteria</taxon>
        <taxon>Bacillati</taxon>
        <taxon>Bacillota</taxon>
        <taxon>Bacilli</taxon>
        <taxon>Bacillales</taxon>
        <taxon>Paenibacillaceae</taxon>
        <taxon>Paenibacillus</taxon>
    </lineage>
</organism>
<dbReference type="Pfam" id="PF00460">
    <property type="entry name" value="Flg_bb_rod"/>
    <property type="match status" value="1"/>
</dbReference>
<dbReference type="PANTHER" id="PTHR30435:SF19">
    <property type="entry name" value="FLAGELLAR BASAL-BODY ROD PROTEIN FLGG"/>
    <property type="match status" value="1"/>
</dbReference>
<name>A0A1R1EEN1_9BACL</name>
<dbReference type="Pfam" id="PF22692">
    <property type="entry name" value="LlgE_F_G_D1"/>
    <property type="match status" value="1"/>
</dbReference>
<dbReference type="STRING" id="297318.BK138_28425"/>
<feature type="domain" description="Flagellar basal body rod protein N-terminal" evidence="2">
    <location>
        <begin position="5"/>
        <end position="35"/>
    </location>
</feature>
<gene>
    <name evidence="5" type="ORF">BK138_28425</name>
</gene>
<keyword evidence="5" id="KW-0969">Cilium</keyword>
<protein>
    <submittedName>
        <fullName evidence="5">Flagellar basal body rod protein</fullName>
    </submittedName>
</protein>
<evidence type="ECO:0000259" key="2">
    <source>
        <dbReference type="Pfam" id="PF00460"/>
    </source>
</evidence>
<dbReference type="InterPro" id="IPR010930">
    <property type="entry name" value="Flg_bb/hook_C_dom"/>
</dbReference>
<keyword evidence="5" id="KW-0966">Cell projection</keyword>